<feature type="domain" description="Zinc finger CHCC-type" evidence="1">
    <location>
        <begin position="65"/>
        <end position="99"/>
    </location>
</feature>
<protein>
    <recommendedName>
        <fullName evidence="1">Zinc finger CHCC-type domain-containing protein</fullName>
    </recommendedName>
</protein>
<reference evidence="2 3" key="1">
    <citation type="submission" date="2019-04" db="EMBL/GenBank/DDBJ databases">
        <title>A novel phosphate-accumulating bacterium identified in bioreactor for phosphate removal from wastewater.</title>
        <authorList>
            <person name="Kotlyarov R.Y."/>
            <person name="Beletsky A.V."/>
            <person name="Kallistova A.Y."/>
            <person name="Dorofeev A.G."/>
            <person name="Nikolaev Y.Y."/>
            <person name="Pimenov N.V."/>
            <person name="Ravin N.V."/>
            <person name="Mardanov A.V."/>
        </authorList>
    </citation>
    <scope>NUCLEOTIDE SEQUENCE [LARGE SCALE GENOMIC DNA]</scope>
    <source>
        <strain evidence="2 3">Bin19</strain>
    </source>
</reference>
<evidence type="ECO:0000313" key="3">
    <source>
        <dbReference type="Proteomes" id="UP000306324"/>
    </source>
</evidence>
<gene>
    <name evidence="2" type="ORF">ACCUM_0449</name>
</gene>
<evidence type="ECO:0000313" key="2">
    <source>
        <dbReference type="EMBL" id="TMQ75796.1"/>
    </source>
</evidence>
<accession>A0A5S4EKG0</accession>
<organism evidence="2 3">
    <name type="scientific">Candidatus Accumulibacter phosphatis</name>
    <dbReference type="NCBI Taxonomy" id="327160"/>
    <lineage>
        <taxon>Bacteria</taxon>
        <taxon>Pseudomonadati</taxon>
        <taxon>Pseudomonadota</taxon>
        <taxon>Betaproteobacteria</taxon>
        <taxon>Candidatus Accumulibacter</taxon>
    </lineage>
</organism>
<name>A0A5S4EKG0_9PROT</name>
<dbReference type="Gene3D" id="2.60.260.40">
    <property type="entry name" value="q5lls5 like domains"/>
    <property type="match status" value="1"/>
</dbReference>
<dbReference type="Proteomes" id="UP000306324">
    <property type="component" value="Unassembled WGS sequence"/>
</dbReference>
<keyword evidence="3" id="KW-1185">Reference proteome</keyword>
<sequence length="110" mass="12552">MTFPGTPDLESHDRFPLPRPLPRKWVGEIRESLTRLSNQPCKVAIMSQKTLQNPIEVTAQELPLHCPGKDAPLWARHPRVYLDITHSGEVVCPYCSAHYVLRGERPKAHH</sequence>
<dbReference type="Pfam" id="PF10276">
    <property type="entry name" value="zf-CHCC"/>
    <property type="match status" value="1"/>
</dbReference>
<proteinExistence type="predicted"/>
<comment type="caution">
    <text evidence="2">The sequence shown here is derived from an EMBL/GenBank/DDBJ whole genome shotgun (WGS) entry which is preliminary data.</text>
</comment>
<dbReference type="EMBL" id="SWAD01000075">
    <property type="protein sequence ID" value="TMQ75796.1"/>
    <property type="molecule type" value="Genomic_DNA"/>
</dbReference>
<dbReference type="AlphaFoldDB" id="A0A5S4EKG0"/>
<dbReference type="InterPro" id="IPR019401">
    <property type="entry name" value="Znf_CHCC"/>
</dbReference>
<evidence type="ECO:0000259" key="1">
    <source>
        <dbReference type="Pfam" id="PF10276"/>
    </source>
</evidence>